<evidence type="ECO:0000313" key="2">
    <source>
        <dbReference type="EMBL" id="GFJ89255.1"/>
    </source>
</evidence>
<feature type="transmembrane region" description="Helical" evidence="1">
    <location>
        <begin position="152"/>
        <end position="178"/>
    </location>
</feature>
<evidence type="ECO:0000313" key="3">
    <source>
        <dbReference type="Proteomes" id="UP000482960"/>
    </source>
</evidence>
<evidence type="ECO:0000256" key="1">
    <source>
        <dbReference type="SAM" id="Phobius"/>
    </source>
</evidence>
<feature type="transmembrane region" description="Helical" evidence="1">
    <location>
        <begin position="16"/>
        <end position="37"/>
    </location>
</feature>
<sequence length="320" mass="34773">MNLVAAELSRLTARRFVQLMLVLLIGAGAVTVGTTLATSHRPTAIEWDQAEQQAQVERNRIADTLADCQRAELDEEYCRQLAERDPRAEDYLYGVFVFKDEIKGLVYFLISFLALFGFLVAASFIGAELTSGGMTNLLLWRPQRMTVLGTKLGTMLGAVLAVSVAATVLYVGAFWTIAEATGVRGDLDADFWSDLGLTLVRGLAFVLFVSAVAFGAATLGRHTAAAVGLIAAYAIVWEIGLRIVLEVTEAGRPDQWVLSSYIGAWMDGRLEFWDSNACRGFGPCEGTYELTWVHASAVFAVILIALVGGAFATFRQRDLA</sequence>
<dbReference type="AlphaFoldDB" id="A0A6V8L975"/>
<reference evidence="2 3" key="1">
    <citation type="submission" date="2020-03" db="EMBL/GenBank/DDBJ databases">
        <title>Whole genome shotgun sequence of Phytohabitans rumicis NBRC 108638.</title>
        <authorList>
            <person name="Komaki H."/>
            <person name="Tamura T."/>
        </authorList>
    </citation>
    <scope>NUCLEOTIDE SEQUENCE [LARGE SCALE GENOMIC DNA]</scope>
    <source>
        <strain evidence="2 3">NBRC 108638</strain>
    </source>
</reference>
<keyword evidence="1" id="KW-1133">Transmembrane helix</keyword>
<dbReference type="EMBL" id="BLPG01000001">
    <property type="protein sequence ID" value="GFJ89255.1"/>
    <property type="molecule type" value="Genomic_DNA"/>
</dbReference>
<reference evidence="2 3" key="2">
    <citation type="submission" date="2020-03" db="EMBL/GenBank/DDBJ databases">
        <authorList>
            <person name="Ichikawa N."/>
            <person name="Kimura A."/>
            <person name="Kitahashi Y."/>
            <person name="Uohara A."/>
        </authorList>
    </citation>
    <scope>NUCLEOTIDE SEQUENCE [LARGE SCALE GENOMIC DNA]</scope>
    <source>
        <strain evidence="2 3">NBRC 108638</strain>
    </source>
</reference>
<feature type="transmembrane region" description="Helical" evidence="1">
    <location>
        <begin position="105"/>
        <end position="131"/>
    </location>
</feature>
<feature type="transmembrane region" description="Helical" evidence="1">
    <location>
        <begin position="292"/>
        <end position="314"/>
    </location>
</feature>
<organism evidence="2 3">
    <name type="scientific">Phytohabitans rumicis</name>
    <dbReference type="NCBI Taxonomy" id="1076125"/>
    <lineage>
        <taxon>Bacteria</taxon>
        <taxon>Bacillati</taxon>
        <taxon>Actinomycetota</taxon>
        <taxon>Actinomycetes</taxon>
        <taxon>Micromonosporales</taxon>
        <taxon>Micromonosporaceae</taxon>
    </lineage>
</organism>
<accession>A0A6V8L975</accession>
<dbReference type="Proteomes" id="UP000482960">
    <property type="component" value="Unassembled WGS sequence"/>
</dbReference>
<keyword evidence="1" id="KW-0472">Membrane</keyword>
<feature type="transmembrane region" description="Helical" evidence="1">
    <location>
        <begin position="198"/>
        <end position="217"/>
    </location>
</feature>
<proteinExistence type="predicted"/>
<feature type="transmembrane region" description="Helical" evidence="1">
    <location>
        <begin position="224"/>
        <end position="245"/>
    </location>
</feature>
<keyword evidence="1" id="KW-0812">Transmembrane</keyword>
<gene>
    <name evidence="2" type="ORF">Prum_028970</name>
</gene>
<keyword evidence="3" id="KW-1185">Reference proteome</keyword>
<comment type="caution">
    <text evidence="2">The sequence shown here is derived from an EMBL/GenBank/DDBJ whole genome shotgun (WGS) entry which is preliminary data.</text>
</comment>
<protein>
    <recommendedName>
        <fullName evidence="4">ABC transporter permease</fullName>
    </recommendedName>
</protein>
<dbReference type="RefSeq" id="WP_173076914.1">
    <property type="nucleotide sequence ID" value="NZ_BAABJB010000002.1"/>
</dbReference>
<name>A0A6V8L975_9ACTN</name>
<evidence type="ECO:0008006" key="4">
    <source>
        <dbReference type="Google" id="ProtNLM"/>
    </source>
</evidence>